<reference evidence="2" key="2">
    <citation type="submission" date="2021-03" db="EMBL/GenBank/DDBJ databases">
        <authorList>
            <person name="Cao W."/>
        </authorList>
    </citation>
    <scope>NUCLEOTIDE SEQUENCE</scope>
    <source>
        <strain evidence="2">110414</strain>
    </source>
</reference>
<proteinExistence type="predicted"/>
<keyword evidence="1" id="KW-0812">Transmembrane</keyword>
<accession>A0A940X6I5</accession>
<sequence>MTENLGAILIWASWAYIAVAVIAARVMINKARRANPTYFRTSQNSSPDPFNFARARDILELIADSSPETKGFDASILRLARVVKAMYLSAPIALILFFMGILIR</sequence>
<keyword evidence="1" id="KW-1133">Transmembrane helix</keyword>
<comment type="caution">
    <text evidence="2">The sequence shown here is derived from an EMBL/GenBank/DDBJ whole genome shotgun (WGS) entry which is preliminary data.</text>
</comment>
<keyword evidence="3" id="KW-1185">Reference proteome</keyword>
<protein>
    <submittedName>
        <fullName evidence="2">Uncharacterized protein</fullName>
    </submittedName>
</protein>
<keyword evidence="1" id="KW-0472">Membrane</keyword>
<feature type="transmembrane region" description="Helical" evidence="1">
    <location>
        <begin position="85"/>
        <end position="103"/>
    </location>
</feature>
<gene>
    <name evidence="2" type="ORF">J5837_12260</name>
</gene>
<evidence type="ECO:0000256" key="1">
    <source>
        <dbReference type="SAM" id="Phobius"/>
    </source>
</evidence>
<dbReference type="Proteomes" id="UP000673447">
    <property type="component" value="Unassembled WGS sequence"/>
</dbReference>
<organism evidence="2 3">
    <name type="scientific">Pseudoxanthomonas helianthi</name>
    <dbReference type="NCBI Taxonomy" id="1453541"/>
    <lineage>
        <taxon>Bacteria</taxon>
        <taxon>Pseudomonadati</taxon>
        <taxon>Pseudomonadota</taxon>
        <taxon>Gammaproteobacteria</taxon>
        <taxon>Lysobacterales</taxon>
        <taxon>Lysobacteraceae</taxon>
        <taxon>Pseudoxanthomonas</taxon>
    </lineage>
</organism>
<feature type="transmembrane region" description="Helical" evidence="1">
    <location>
        <begin position="6"/>
        <end position="28"/>
    </location>
</feature>
<dbReference type="RefSeq" id="WP_210537064.1">
    <property type="nucleotide sequence ID" value="NZ_JAGKTC010000003.1"/>
</dbReference>
<dbReference type="EMBL" id="JAGKTC010000003">
    <property type="protein sequence ID" value="MBP3985180.1"/>
    <property type="molecule type" value="Genomic_DNA"/>
</dbReference>
<reference evidence="2" key="1">
    <citation type="journal article" date="2016" name="Int. J. Syst. Evol. Microbiol.">
        <title>Pseudoxanthomonas helianthi sp. nov., isolated from roots of Jerusalem artichoke (Helianthus tuberosus).</title>
        <authorList>
            <person name="Kittiwongwattana C."/>
            <person name="Thawai C."/>
        </authorList>
    </citation>
    <scope>NUCLEOTIDE SEQUENCE</scope>
    <source>
        <strain evidence="2">110414</strain>
    </source>
</reference>
<evidence type="ECO:0000313" key="3">
    <source>
        <dbReference type="Proteomes" id="UP000673447"/>
    </source>
</evidence>
<name>A0A940X6I5_9GAMM</name>
<dbReference type="AlphaFoldDB" id="A0A940X6I5"/>
<evidence type="ECO:0000313" key="2">
    <source>
        <dbReference type="EMBL" id="MBP3985180.1"/>
    </source>
</evidence>